<sequence length="159" mass="17993">MANQIYLVIKGKKQGLISARCSSYDSIGNKYQEGHENEIFVYSTNYSMSRHQNVSHSPFSFTKLDDKSTPLLMNSINNNELLDCEFSFYRTDRSGKLIVYKTIKLTNASIVSISNHHPNALDNNDAQAYETVSMKYESITCEHKAANTSSYSITQNLVN</sequence>
<gene>
    <name evidence="2" type="ORF">M0K77_002054</name>
    <name evidence="1" type="ORF">M0K77_RS10270</name>
</gene>
<dbReference type="Gene3D" id="2.30.110.20">
    <property type="entry name" value="Hcp1-like"/>
    <property type="match status" value="1"/>
</dbReference>
<accession>A0AAD2VQ25</accession>
<evidence type="ECO:0000313" key="2">
    <source>
        <dbReference type="EMBL" id="EMR4589742.1"/>
    </source>
</evidence>
<dbReference type="EMBL" id="ABEXCJ050000003">
    <property type="protein sequence ID" value="EMR4589742.1"/>
    <property type="molecule type" value="Genomic_DNA"/>
</dbReference>
<dbReference type="NCBIfam" id="TIGR03344">
    <property type="entry name" value="VI_effect_Hcp1"/>
    <property type="match status" value="1"/>
</dbReference>
<dbReference type="PANTHER" id="PTHR34319:SF7">
    <property type="entry name" value="HNH ENDONUCLEASE DOMAIN-CONTAINING PROTEIN"/>
    <property type="match status" value="1"/>
</dbReference>
<comment type="caution">
    <text evidence="1">The sequence shown here is derived from an EMBL/GenBank/DDBJ whole genome shotgun (WGS) entry which is preliminary data.</text>
</comment>
<name>A0AAD2VQ25_PRORE</name>
<dbReference type="PANTHER" id="PTHR34319">
    <property type="entry name" value="MAJOR EXPORTED PROTEIN"/>
    <property type="match status" value="1"/>
</dbReference>
<dbReference type="InterPro" id="IPR008514">
    <property type="entry name" value="T6SS_Hcp"/>
</dbReference>
<protein>
    <submittedName>
        <fullName evidence="1">Hcp family type VI secretion system effector</fullName>
    </submittedName>
</protein>
<dbReference type="Pfam" id="PF05638">
    <property type="entry name" value="T6SS_HCP"/>
    <property type="match status" value="1"/>
</dbReference>
<reference evidence="1" key="1">
    <citation type="submission" date="2023-10" db="EMBL/GenBank/DDBJ databases">
        <authorList>
            <consortium name="Clinical and Environmental Microbiology Branch: Whole genome sequencing antimicrobial resistance pathogens in the healthcare setting"/>
        </authorList>
    </citation>
    <scope>NUCLEOTIDE SEQUENCE</scope>
    <source>
        <strain evidence="1">2020QW-00022</strain>
    </source>
</reference>
<organism evidence="1">
    <name type="scientific">Providencia rettgeri</name>
    <dbReference type="NCBI Taxonomy" id="587"/>
    <lineage>
        <taxon>Bacteria</taxon>
        <taxon>Pseudomonadati</taxon>
        <taxon>Pseudomonadota</taxon>
        <taxon>Gammaproteobacteria</taxon>
        <taxon>Enterobacterales</taxon>
        <taxon>Morganellaceae</taxon>
        <taxon>Providencia</taxon>
    </lineage>
</organism>
<dbReference type="EMBL" id="ABEXCJ040000003">
    <property type="protein sequence ID" value="ELR5217555.1"/>
    <property type="molecule type" value="Genomic_DNA"/>
</dbReference>
<dbReference type="AlphaFoldDB" id="A0AAD2VQ25"/>
<proteinExistence type="predicted"/>
<dbReference type="SUPFAM" id="SSF141452">
    <property type="entry name" value="Hcp1-like"/>
    <property type="match status" value="1"/>
</dbReference>
<dbReference type="InterPro" id="IPR036624">
    <property type="entry name" value="Hcp1-lik_sf"/>
</dbReference>
<dbReference type="InterPro" id="IPR052947">
    <property type="entry name" value="T6SS_Hcp1_domain"/>
</dbReference>
<evidence type="ECO:0000313" key="1">
    <source>
        <dbReference type="EMBL" id="ELR5217555.1"/>
    </source>
</evidence>